<feature type="domain" description="Glycoside hydrolase family 3 C-terminal" evidence="9">
    <location>
        <begin position="2"/>
        <end position="95"/>
    </location>
</feature>
<dbReference type="SUPFAM" id="SSF52279">
    <property type="entry name" value="Beta-D-glucan exohydrolase, C-terminal domain"/>
    <property type="match status" value="1"/>
</dbReference>
<keyword evidence="5" id="KW-0119">Carbohydrate metabolism</keyword>
<comment type="caution">
    <text evidence="10">The sequence shown here is derived from an EMBL/GenBank/DDBJ whole genome shotgun (WGS) entry which is preliminary data.</text>
</comment>
<dbReference type="GO" id="GO:0008422">
    <property type="term" value="F:beta-glucosidase activity"/>
    <property type="evidence" value="ECO:0007669"/>
    <property type="project" value="UniProtKB-EC"/>
</dbReference>
<dbReference type="Gene3D" id="3.40.50.1700">
    <property type="entry name" value="Glycoside hydrolase family 3 C-terminal domain"/>
    <property type="match status" value="1"/>
</dbReference>
<keyword evidence="6" id="KW-0326">Glycosidase</keyword>
<reference evidence="10" key="1">
    <citation type="submission" date="2020-02" db="EMBL/GenBank/DDBJ databases">
        <authorList>
            <person name="Lichtner F.J."/>
        </authorList>
    </citation>
    <scope>NUCLEOTIDE SEQUENCE</scope>
    <source>
        <strain evidence="10">G10</strain>
    </source>
</reference>
<evidence type="ECO:0000256" key="6">
    <source>
        <dbReference type="ARBA" id="ARBA00023295"/>
    </source>
</evidence>
<dbReference type="EMBL" id="JAAOZQ010000006">
    <property type="protein sequence ID" value="KAF7529343.1"/>
    <property type="molecule type" value="Genomic_DNA"/>
</dbReference>
<keyword evidence="7" id="KW-0624">Polysaccharide degradation</keyword>
<protein>
    <recommendedName>
        <fullName evidence="3">beta-glucosidase</fullName>
        <ecNumber evidence="3">3.2.1.21</ecNumber>
    </recommendedName>
</protein>
<evidence type="ECO:0000256" key="2">
    <source>
        <dbReference type="ARBA" id="ARBA00005336"/>
    </source>
</evidence>
<dbReference type="InterPro" id="IPR036881">
    <property type="entry name" value="Glyco_hydro_3_C_sf"/>
</dbReference>
<comment type="catalytic activity">
    <reaction evidence="1">
        <text>Hydrolysis of terminal, non-reducing beta-D-glucosyl residues with release of beta-D-glucose.</text>
        <dbReference type="EC" id="3.2.1.21"/>
    </reaction>
</comment>
<dbReference type="InterPro" id="IPR036962">
    <property type="entry name" value="Glyco_hydro_3_N_sf"/>
</dbReference>
<accession>A0A9P5GUB9</accession>
<feature type="region of interest" description="Disordered" evidence="8">
    <location>
        <begin position="16"/>
        <end position="37"/>
    </location>
</feature>
<gene>
    <name evidence="10" type="ORF">PCG10_008053</name>
</gene>
<evidence type="ECO:0000313" key="10">
    <source>
        <dbReference type="EMBL" id="KAF7529343.1"/>
    </source>
</evidence>
<dbReference type="AlphaFoldDB" id="A0A9P5GUB9"/>
<dbReference type="GO" id="GO:0009251">
    <property type="term" value="P:glucan catabolic process"/>
    <property type="evidence" value="ECO:0007669"/>
    <property type="project" value="TreeGrafter"/>
</dbReference>
<evidence type="ECO:0000259" key="9">
    <source>
        <dbReference type="Pfam" id="PF01915"/>
    </source>
</evidence>
<dbReference type="InterPro" id="IPR002772">
    <property type="entry name" value="Glyco_hydro_3_C"/>
</dbReference>
<dbReference type="Gene3D" id="3.20.20.300">
    <property type="entry name" value="Glycoside hydrolase, family 3, N-terminal domain"/>
    <property type="match status" value="1"/>
</dbReference>
<sequence length="218" mass="23641">MFDQAVEVTRSSDVADVMVGHNKDSDGEGDDRTSLNAPGRTNNLVSAICAANPNTAIVVQSASAVSMPWIEQAHAIVLGWYQGQENGNALADVLLEAAQDRSIIGKDVLIGYTSFEEREVGPLWPLGFGLSYTSFSLSGVRFHGQMSTFTDSMIAMHACLSIDGEHDGHEVVQVYISPSSQIRAKGLDSYPKTLVGFRKTWMPAGKRVNFKSLFAVRN</sequence>
<proteinExistence type="inferred from homology"/>
<feature type="compositionally biased region" description="Basic and acidic residues" evidence="8">
    <location>
        <begin position="21"/>
        <end position="33"/>
    </location>
</feature>
<name>A0A9P5GUB9_PENCR</name>
<dbReference type="Gene3D" id="2.60.40.10">
    <property type="entry name" value="Immunoglobulins"/>
    <property type="match status" value="1"/>
</dbReference>
<evidence type="ECO:0000256" key="1">
    <source>
        <dbReference type="ARBA" id="ARBA00000448"/>
    </source>
</evidence>
<evidence type="ECO:0000256" key="3">
    <source>
        <dbReference type="ARBA" id="ARBA00012744"/>
    </source>
</evidence>
<keyword evidence="11" id="KW-1185">Reference proteome</keyword>
<comment type="similarity">
    <text evidence="2">Belongs to the glycosyl hydrolase 3 family.</text>
</comment>
<dbReference type="InterPro" id="IPR013783">
    <property type="entry name" value="Ig-like_fold"/>
</dbReference>
<evidence type="ECO:0000256" key="8">
    <source>
        <dbReference type="SAM" id="MobiDB-lite"/>
    </source>
</evidence>
<dbReference type="PANTHER" id="PTHR42715">
    <property type="entry name" value="BETA-GLUCOSIDASE"/>
    <property type="match status" value="1"/>
</dbReference>
<evidence type="ECO:0000256" key="4">
    <source>
        <dbReference type="ARBA" id="ARBA00022801"/>
    </source>
</evidence>
<evidence type="ECO:0000313" key="11">
    <source>
        <dbReference type="Proteomes" id="UP000701341"/>
    </source>
</evidence>
<evidence type="ECO:0000256" key="7">
    <source>
        <dbReference type="ARBA" id="ARBA00023326"/>
    </source>
</evidence>
<dbReference type="Pfam" id="PF01915">
    <property type="entry name" value="Glyco_hydro_3_C"/>
    <property type="match status" value="1"/>
</dbReference>
<dbReference type="EC" id="3.2.1.21" evidence="3"/>
<evidence type="ECO:0000256" key="5">
    <source>
        <dbReference type="ARBA" id="ARBA00023277"/>
    </source>
</evidence>
<dbReference type="Proteomes" id="UP000701341">
    <property type="component" value="Unassembled WGS sequence"/>
</dbReference>
<organism evidence="10 11">
    <name type="scientific">Penicillium crustosum</name>
    <name type="common">Blue mold fungus</name>
    <dbReference type="NCBI Taxonomy" id="36656"/>
    <lineage>
        <taxon>Eukaryota</taxon>
        <taxon>Fungi</taxon>
        <taxon>Dikarya</taxon>
        <taxon>Ascomycota</taxon>
        <taxon>Pezizomycotina</taxon>
        <taxon>Eurotiomycetes</taxon>
        <taxon>Eurotiomycetidae</taxon>
        <taxon>Eurotiales</taxon>
        <taxon>Aspergillaceae</taxon>
        <taxon>Penicillium</taxon>
    </lineage>
</organism>
<dbReference type="InterPro" id="IPR050288">
    <property type="entry name" value="Cellulose_deg_GH3"/>
</dbReference>
<keyword evidence="4" id="KW-0378">Hydrolase</keyword>
<dbReference type="PANTHER" id="PTHR42715:SF3">
    <property type="entry name" value="BETA-GLUCOSIDASE B-RELATED"/>
    <property type="match status" value="1"/>
</dbReference>